<keyword evidence="3 6" id="KW-1133">Transmembrane helix</keyword>
<dbReference type="Gene3D" id="1.20.1280.290">
    <property type="match status" value="2"/>
</dbReference>
<dbReference type="HOGENOM" id="CLU_033734_2_0_1"/>
<dbReference type="EMBL" id="KN831768">
    <property type="protein sequence ID" value="KIM48655.1"/>
    <property type="molecule type" value="Genomic_DNA"/>
</dbReference>
<keyword evidence="4 6" id="KW-0472">Membrane</keyword>
<feature type="transmembrane region" description="Helical" evidence="6">
    <location>
        <begin position="88"/>
        <end position="109"/>
    </location>
</feature>
<dbReference type="PANTHER" id="PTHR16201:SF11">
    <property type="entry name" value="PQ-LOOP REPEAT-CONTAINING PROTEIN"/>
    <property type="match status" value="1"/>
</dbReference>
<evidence type="ECO:0000256" key="5">
    <source>
        <dbReference type="SAM" id="MobiDB-lite"/>
    </source>
</evidence>
<reference evidence="8" key="2">
    <citation type="submission" date="2015-01" db="EMBL/GenBank/DDBJ databases">
        <title>Evolutionary Origins and Diversification of the Mycorrhizal Mutualists.</title>
        <authorList>
            <consortium name="DOE Joint Genome Institute"/>
            <consortium name="Mycorrhizal Genomics Consortium"/>
            <person name="Kohler A."/>
            <person name="Kuo A."/>
            <person name="Nagy L.G."/>
            <person name="Floudas D."/>
            <person name="Copeland A."/>
            <person name="Barry K.W."/>
            <person name="Cichocki N."/>
            <person name="Veneault-Fourrey C."/>
            <person name="LaButti K."/>
            <person name="Lindquist E.A."/>
            <person name="Lipzen A."/>
            <person name="Lundell T."/>
            <person name="Morin E."/>
            <person name="Murat C."/>
            <person name="Riley R."/>
            <person name="Ohm R."/>
            <person name="Sun H."/>
            <person name="Tunlid A."/>
            <person name="Henrissat B."/>
            <person name="Grigoriev I.V."/>
            <person name="Hibbett D.S."/>
            <person name="Martin F."/>
        </authorList>
    </citation>
    <scope>NUCLEOTIDE SEQUENCE [LARGE SCALE GENOMIC DNA]</scope>
    <source>
        <strain evidence="8">h7</strain>
    </source>
</reference>
<proteinExistence type="predicted"/>
<evidence type="ECO:0000256" key="3">
    <source>
        <dbReference type="ARBA" id="ARBA00022989"/>
    </source>
</evidence>
<feature type="transmembrane region" description="Helical" evidence="6">
    <location>
        <begin position="143"/>
        <end position="166"/>
    </location>
</feature>
<evidence type="ECO:0000256" key="4">
    <source>
        <dbReference type="ARBA" id="ARBA00023136"/>
    </source>
</evidence>
<evidence type="ECO:0000313" key="8">
    <source>
        <dbReference type="Proteomes" id="UP000053424"/>
    </source>
</evidence>
<dbReference type="PANTHER" id="PTHR16201">
    <property type="entry name" value="SEVEN TRANSMEMBRANE PROTEIN 1-RELATED"/>
    <property type="match status" value="1"/>
</dbReference>
<keyword evidence="8" id="KW-1185">Reference proteome</keyword>
<dbReference type="Proteomes" id="UP000053424">
    <property type="component" value="Unassembled WGS sequence"/>
</dbReference>
<feature type="region of interest" description="Disordered" evidence="5">
    <location>
        <begin position="331"/>
        <end position="369"/>
    </location>
</feature>
<evidence type="ECO:0000256" key="1">
    <source>
        <dbReference type="ARBA" id="ARBA00004141"/>
    </source>
</evidence>
<keyword evidence="2 6" id="KW-0812">Transmembrane</keyword>
<feature type="region of interest" description="Disordered" evidence="5">
    <location>
        <begin position="279"/>
        <end position="301"/>
    </location>
</feature>
<protein>
    <recommendedName>
        <fullName evidence="9">PQ loop repeat protein</fullName>
    </recommendedName>
</protein>
<feature type="transmembrane region" description="Helical" evidence="6">
    <location>
        <begin position="213"/>
        <end position="237"/>
    </location>
</feature>
<dbReference type="OrthoDB" id="19344at2759"/>
<feature type="transmembrane region" description="Helical" evidence="6">
    <location>
        <begin position="181"/>
        <end position="201"/>
    </location>
</feature>
<dbReference type="GO" id="GO:0016020">
    <property type="term" value="C:membrane"/>
    <property type="evidence" value="ECO:0007669"/>
    <property type="project" value="UniProtKB-SubCell"/>
</dbReference>
<name>A0A0C3CJ04_HEBCY</name>
<feature type="transmembrane region" description="Helical" evidence="6">
    <location>
        <begin position="43"/>
        <end position="61"/>
    </location>
</feature>
<gene>
    <name evidence="7" type="ORF">M413DRAFT_437840</name>
</gene>
<dbReference type="InterPro" id="IPR051415">
    <property type="entry name" value="LAAT-1"/>
</dbReference>
<feature type="transmembrane region" description="Helical" evidence="6">
    <location>
        <begin position="243"/>
        <end position="266"/>
    </location>
</feature>
<reference evidence="7 8" key="1">
    <citation type="submission" date="2014-04" db="EMBL/GenBank/DDBJ databases">
        <authorList>
            <consortium name="DOE Joint Genome Institute"/>
            <person name="Kuo A."/>
            <person name="Gay G."/>
            <person name="Dore J."/>
            <person name="Kohler A."/>
            <person name="Nagy L.G."/>
            <person name="Floudas D."/>
            <person name="Copeland A."/>
            <person name="Barry K.W."/>
            <person name="Cichocki N."/>
            <person name="Veneault-Fourrey C."/>
            <person name="LaButti K."/>
            <person name="Lindquist E.A."/>
            <person name="Lipzen A."/>
            <person name="Lundell T."/>
            <person name="Morin E."/>
            <person name="Murat C."/>
            <person name="Sun H."/>
            <person name="Tunlid A."/>
            <person name="Henrissat B."/>
            <person name="Grigoriev I.V."/>
            <person name="Hibbett D.S."/>
            <person name="Martin F."/>
            <person name="Nordberg H.P."/>
            <person name="Cantor M.N."/>
            <person name="Hua S.X."/>
        </authorList>
    </citation>
    <scope>NUCLEOTIDE SEQUENCE [LARGE SCALE GENOMIC DNA]</scope>
    <source>
        <strain evidence="8">h7</strain>
    </source>
</reference>
<dbReference type="Pfam" id="PF04193">
    <property type="entry name" value="PQ-loop"/>
    <property type="match status" value="2"/>
</dbReference>
<organism evidence="7 8">
    <name type="scientific">Hebeloma cylindrosporum</name>
    <dbReference type="NCBI Taxonomy" id="76867"/>
    <lineage>
        <taxon>Eukaryota</taxon>
        <taxon>Fungi</taxon>
        <taxon>Dikarya</taxon>
        <taxon>Basidiomycota</taxon>
        <taxon>Agaricomycotina</taxon>
        <taxon>Agaricomycetes</taxon>
        <taxon>Agaricomycetidae</taxon>
        <taxon>Agaricales</taxon>
        <taxon>Agaricineae</taxon>
        <taxon>Hymenogastraceae</taxon>
        <taxon>Hebeloma</taxon>
    </lineage>
</organism>
<dbReference type="InterPro" id="IPR006603">
    <property type="entry name" value="PQ-loop_rpt"/>
</dbReference>
<dbReference type="SMART" id="SM00679">
    <property type="entry name" value="CTNS"/>
    <property type="match status" value="2"/>
</dbReference>
<comment type="subcellular location">
    <subcellularLocation>
        <location evidence="1">Membrane</location>
        <topology evidence="1">Multi-pass membrane protein</topology>
    </subcellularLocation>
</comment>
<sequence>MLDECVPHHDWFNALLTFGLCFGLVISYLPQHFRIIHAKSSEGLSPVFLLLGTTSAASGMFNMNTLQAPIVKCCRVVSLGSCVEMTAGVVQVGLQWLCFTFVFVLYMIYYPEHLKYVELDLERTPLLPPIHVKVPVKSDEWRISIIVSWIAAAHFAFVSMTTTYLLATSPASPSGSPYPTVAAWATFLGVSSAMLATVQYAPQLFHTYRMKLVGALSIPMMMIQTPGGILMVTSIALRPGTNWTSWISFAVAAILQGCLLTMCIFWKIRQRKLNIDDFGDPLGGGPPPYPSDADESRGAVHDRHAEFVTTPTEDPISVRLVLADALECAPEGDRHEADEEAPLLQTSEGSSESDSKPVGERGWSAWFGR</sequence>
<evidence type="ECO:0000313" key="7">
    <source>
        <dbReference type="EMBL" id="KIM48655.1"/>
    </source>
</evidence>
<dbReference type="AlphaFoldDB" id="A0A0C3CJ04"/>
<accession>A0A0C3CJ04</accession>
<evidence type="ECO:0008006" key="9">
    <source>
        <dbReference type="Google" id="ProtNLM"/>
    </source>
</evidence>
<feature type="transmembrane region" description="Helical" evidence="6">
    <location>
        <begin position="12"/>
        <end position="31"/>
    </location>
</feature>
<evidence type="ECO:0000256" key="2">
    <source>
        <dbReference type="ARBA" id="ARBA00022692"/>
    </source>
</evidence>
<evidence type="ECO:0000256" key="6">
    <source>
        <dbReference type="SAM" id="Phobius"/>
    </source>
</evidence>